<dbReference type="Pfam" id="PF04122">
    <property type="entry name" value="CW_binding_2"/>
    <property type="match status" value="3"/>
</dbReference>
<comment type="caution">
    <text evidence="2">The sequence shown here is derived from an EMBL/GenBank/DDBJ whole genome shotgun (WGS) entry which is preliminary data.</text>
</comment>
<accession>C6PTE0</accession>
<dbReference type="Pfam" id="PF16472">
    <property type="entry name" value="DUF5050"/>
    <property type="match status" value="1"/>
</dbReference>
<dbReference type="PANTHER" id="PTHR30032">
    <property type="entry name" value="N-ACETYLMURAMOYL-L-ALANINE AMIDASE-RELATED"/>
    <property type="match status" value="1"/>
</dbReference>
<evidence type="ECO:0000313" key="3">
    <source>
        <dbReference type="Proteomes" id="UP000004198"/>
    </source>
</evidence>
<dbReference type="Proteomes" id="UP000004198">
    <property type="component" value="Unassembled WGS sequence"/>
</dbReference>
<dbReference type="RefSeq" id="WP_007060942.1">
    <property type="nucleotide sequence ID" value="NZ_ACVI01000029.1"/>
</dbReference>
<organism evidence="2 3">
    <name type="scientific">Clostridium carboxidivorans P7</name>
    <dbReference type="NCBI Taxonomy" id="536227"/>
    <lineage>
        <taxon>Bacteria</taxon>
        <taxon>Bacillati</taxon>
        <taxon>Bacillota</taxon>
        <taxon>Clostridia</taxon>
        <taxon>Eubacteriales</taxon>
        <taxon>Clostridiaceae</taxon>
        <taxon>Clostridium</taxon>
    </lineage>
</organism>
<dbReference type="InterPro" id="IPR032485">
    <property type="entry name" value="LRP1-like_beta_prop"/>
</dbReference>
<proteinExistence type="predicted"/>
<dbReference type="InterPro" id="IPR051922">
    <property type="entry name" value="Bact_Sporulation_Assoc"/>
</dbReference>
<gene>
    <name evidence="2" type="ORF">CcarbDRAFT_2057</name>
</gene>
<keyword evidence="3" id="KW-1185">Reference proteome</keyword>
<dbReference type="Gene3D" id="3.40.50.12090">
    <property type="match status" value="2"/>
</dbReference>
<protein>
    <submittedName>
        <fullName evidence="2">Putative cell wall binding repeat 2-containing protein</fullName>
    </submittedName>
</protein>
<dbReference type="EMBL" id="ACVI01000029">
    <property type="protein sequence ID" value="EET87463.1"/>
    <property type="molecule type" value="Genomic_DNA"/>
</dbReference>
<dbReference type="PANTHER" id="PTHR30032:SF8">
    <property type="entry name" value="GERMINATION-SPECIFIC N-ACETYLMURAMOYL-L-ALANINE AMIDASE"/>
    <property type="match status" value="1"/>
</dbReference>
<sequence>MFVKRALSIVITVGIIFSITTKVMADGEPQRIWGKDRCDTAIEVSKSGWNDGSEYAILANGENFPDALSAAPLAKKYNAPILLNPGKGLDNRVKTELKRLNVKQVFIIGGKGVISKNAEDTLNGADIKTTRLYGQDRYETSVKIAEQLGNNVKEIAVASGENFPDAMSIAPIAAQKSMPIILTSGGKLPDSAANYIKDKNITNSYVVGGNDVVSDETLSKLPKAERLYGDSRYDTNTAVAKRFASDLNFNTIYLSSGENFPDALAGSALAAKNSTCVLLISDYIGEATKKFAFDKLPSENNIKILGGQGAVSDKLVNKVIYPNVNEIIGLPKDVLSVRQGEWVYYSSDKYKSTKLSKCKVDGNSIQQLSDKWASQITVVGDWIYFMASEDDVTYETNLYKIKNDGTGEKKLK</sequence>
<reference evidence="2 3" key="1">
    <citation type="submission" date="2009-06" db="EMBL/GenBank/DDBJ databases">
        <title>The draft genome of Clostridium carboxidivorans P7.</title>
        <authorList>
            <consortium name="US DOE Joint Genome Institute (JGI-PGF)"/>
            <person name="Lucas S."/>
            <person name="Copeland A."/>
            <person name="Lapidus A."/>
            <person name="Glavina del Rio T."/>
            <person name="Tice H."/>
            <person name="Bruce D."/>
            <person name="Goodwin L."/>
            <person name="Pitluck S."/>
            <person name="Larimer F."/>
            <person name="Land M.L."/>
            <person name="Hauser L."/>
            <person name="Hemme C.L."/>
        </authorList>
    </citation>
    <scope>NUCLEOTIDE SEQUENCE [LARGE SCALE GENOMIC DNA]</scope>
    <source>
        <strain evidence="2 3">P7</strain>
    </source>
</reference>
<dbReference type="eggNOG" id="COG2247">
    <property type="taxonomic scope" value="Bacteria"/>
</dbReference>
<evidence type="ECO:0000259" key="1">
    <source>
        <dbReference type="Pfam" id="PF16472"/>
    </source>
</evidence>
<dbReference type="InterPro" id="IPR007253">
    <property type="entry name" value="Cell_wall-bd_2"/>
</dbReference>
<name>C6PTE0_9CLOT</name>
<dbReference type="AlphaFoldDB" id="C6PTE0"/>
<evidence type="ECO:0000313" key="2">
    <source>
        <dbReference type="EMBL" id="EET87463.1"/>
    </source>
</evidence>
<feature type="domain" description="Prolow-density lipoprotein receptor-related protein 1-like beta-propeller" evidence="1">
    <location>
        <begin position="339"/>
        <end position="411"/>
    </location>
</feature>